<protein>
    <submittedName>
        <fullName evidence="1">Uncharacterized protein</fullName>
    </submittedName>
</protein>
<dbReference type="AlphaFoldDB" id="A0A174PZ17"/>
<organism evidence="1 2">
    <name type="scientific">Bacteroides caccae</name>
    <dbReference type="NCBI Taxonomy" id="47678"/>
    <lineage>
        <taxon>Bacteria</taxon>
        <taxon>Pseudomonadati</taxon>
        <taxon>Bacteroidota</taxon>
        <taxon>Bacteroidia</taxon>
        <taxon>Bacteroidales</taxon>
        <taxon>Bacteroidaceae</taxon>
        <taxon>Bacteroides</taxon>
    </lineage>
</organism>
<sequence length="89" mass="9828">MGCGRSFHGLAAIAKAADVLVDFTHDMQLHPLTDMAALGTHEQTVLYQAAKLRALPAYNADNLIFKEKIPVGGILHVREHSYIFHSLIF</sequence>
<name>A0A174PZ17_9BACE</name>
<dbReference type="EMBL" id="CZAI01000006">
    <property type="protein sequence ID" value="CUP64841.1"/>
    <property type="molecule type" value="Genomic_DNA"/>
</dbReference>
<gene>
    <name evidence="1" type="ORF">ERS852494_02736</name>
</gene>
<evidence type="ECO:0000313" key="2">
    <source>
        <dbReference type="Proteomes" id="UP000095657"/>
    </source>
</evidence>
<accession>A0A174PZ17</accession>
<reference evidence="1 2" key="1">
    <citation type="submission" date="2015-09" db="EMBL/GenBank/DDBJ databases">
        <authorList>
            <consortium name="Pathogen Informatics"/>
        </authorList>
    </citation>
    <scope>NUCLEOTIDE SEQUENCE [LARGE SCALE GENOMIC DNA]</scope>
    <source>
        <strain evidence="1 2">2789STDY5834880</strain>
    </source>
</reference>
<evidence type="ECO:0000313" key="1">
    <source>
        <dbReference type="EMBL" id="CUP64841.1"/>
    </source>
</evidence>
<proteinExistence type="predicted"/>
<dbReference type="Proteomes" id="UP000095657">
    <property type="component" value="Unassembled WGS sequence"/>
</dbReference>